<keyword evidence="1" id="KW-0472">Membrane</keyword>
<organism evidence="3 4">
    <name type="scientific">Corynebacterium glucuronolyticum</name>
    <dbReference type="NCBI Taxonomy" id="39791"/>
    <lineage>
        <taxon>Bacteria</taxon>
        <taxon>Bacillati</taxon>
        <taxon>Actinomycetota</taxon>
        <taxon>Actinomycetes</taxon>
        <taxon>Mycobacteriales</taxon>
        <taxon>Corynebacteriaceae</taxon>
        <taxon>Corynebacterium</taxon>
    </lineage>
</organism>
<evidence type="ECO:0000256" key="1">
    <source>
        <dbReference type="SAM" id="Phobius"/>
    </source>
</evidence>
<accession>A0AAX1LAW1</accession>
<evidence type="ECO:0000313" key="4">
    <source>
        <dbReference type="Proteomes" id="UP000617681"/>
    </source>
</evidence>
<evidence type="ECO:0000313" key="3">
    <source>
        <dbReference type="EMBL" id="QRP71122.1"/>
    </source>
</evidence>
<evidence type="ECO:0000256" key="2">
    <source>
        <dbReference type="SAM" id="SignalP"/>
    </source>
</evidence>
<keyword evidence="2" id="KW-0732">Signal</keyword>
<proteinExistence type="predicted"/>
<dbReference type="Proteomes" id="UP000617681">
    <property type="component" value="Chromosome"/>
</dbReference>
<reference evidence="3" key="1">
    <citation type="submission" date="2021-02" db="EMBL/GenBank/DDBJ databases">
        <title>FDA dAtabase for Regulatory Grade micrObial Sequences (FDA-ARGOS): Supporting development and validation of Infectious Disease Dx tests.</title>
        <authorList>
            <person name="Sproer C."/>
            <person name="Gronow S."/>
            <person name="Severitt S."/>
            <person name="Schroder I."/>
            <person name="Tallon L."/>
            <person name="Sadzewicz L."/>
            <person name="Zhao X."/>
            <person name="Boylan J."/>
            <person name="Ott S."/>
            <person name="Bowen H."/>
            <person name="Vavikolanu K."/>
            <person name="Mehta A."/>
            <person name="Aluvathingal J."/>
            <person name="Nadendla S."/>
            <person name="Lowell S."/>
            <person name="Myers T."/>
            <person name="Yan Y."/>
            <person name="Sichtig H."/>
        </authorList>
    </citation>
    <scope>NUCLEOTIDE SEQUENCE</scope>
    <source>
        <strain evidence="3">FDAARGOS_1191</strain>
    </source>
</reference>
<keyword evidence="1" id="KW-1133">Transmembrane helix</keyword>
<protein>
    <submittedName>
        <fullName evidence="3">Uncharacterized protein</fullName>
    </submittedName>
</protein>
<feature type="transmembrane region" description="Helical" evidence="1">
    <location>
        <begin position="158"/>
        <end position="177"/>
    </location>
</feature>
<dbReference type="RefSeq" id="WP_005390470.1">
    <property type="nucleotide sequence ID" value="NZ_CP069485.1"/>
</dbReference>
<feature type="signal peptide" evidence="2">
    <location>
        <begin position="1"/>
        <end position="28"/>
    </location>
</feature>
<sequence length="193" mass="21011">MPHRHRKFWPLVAAVAVGSSLVAPVANADTTDQETELCTLKINLREDEQISPAEKAFRKAMNEGNALKVKKSNAQTQFIAYSVQKMAYTRQIENLQAMRKDGEITDSVYFREVEPLEAMTKVFGELMPQLQACATGYKESQKPDSSLSTADGEPNDTAIGIIAGSVIALVGLVIGLLPQVKNILPPSIATLLP</sequence>
<dbReference type="EMBL" id="CP069534">
    <property type="protein sequence ID" value="QRP71122.1"/>
    <property type="molecule type" value="Genomic_DNA"/>
</dbReference>
<dbReference type="AlphaFoldDB" id="A0AAX1LAW1"/>
<feature type="chain" id="PRO_5043578511" evidence="2">
    <location>
        <begin position="29"/>
        <end position="193"/>
    </location>
</feature>
<gene>
    <name evidence="3" type="ORF">I6J21_02895</name>
</gene>
<keyword evidence="1" id="KW-0812">Transmembrane</keyword>
<name>A0AAX1LAW1_9CORY</name>